<evidence type="ECO:0000313" key="2">
    <source>
        <dbReference type="EMBL" id="KZS20344.1"/>
    </source>
</evidence>
<feature type="compositionally biased region" description="Basic and acidic residues" evidence="1">
    <location>
        <begin position="185"/>
        <end position="195"/>
    </location>
</feature>
<feature type="compositionally biased region" description="Polar residues" evidence="1">
    <location>
        <begin position="144"/>
        <end position="163"/>
    </location>
</feature>
<dbReference type="EMBL" id="LRGB01000212">
    <property type="protein sequence ID" value="KZS20344.1"/>
    <property type="molecule type" value="Genomic_DNA"/>
</dbReference>
<dbReference type="AlphaFoldDB" id="A0A162RA53"/>
<keyword evidence="3" id="KW-1185">Reference proteome</keyword>
<dbReference type="Proteomes" id="UP000076858">
    <property type="component" value="Unassembled WGS sequence"/>
</dbReference>
<gene>
    <name evidence="2" type="ORF">APZ42_013001</name>
</gene>
<protein>
    <submittedName>
        <fullName evidence="2">Uncharacterized protein</fullName>
    </submittedName>
</protein>
<feature type="compositionally biased region" description="Basic and acidic residues" evidence="1">
    <location>
        <begin position="167"/>
        <end position="176"/>
    </location>
</feature>
<sequence length="201" mass="22853">MKLCWAQEAAERPSLVSIKEQIENFEIEAEKHRDFLLRSCRCQKTNLTLGRKLDFNDDHSSASLSNGTRKSQKTSHKILLERRVDPIQQLIPMDDSDSDNDDNSHGSQDSLISQLTRMPPKEKEPTPSQNRTPSSSRPHPSPYLNPSSNGSKYLFLQQQSRGASMTHDTDLEKQQEEEGNVQDEPPEHDNDDKASHLGNYL</sequence>
<evidence type="ECO:0000256" key="1">
    <source>
        <dbReference type="SAM" id="MobiDB-lite"/>
    </source>
</evidence>
<reference evidence="2 3" key="1">
    <citation type="submission" date="2016-03" db="EMBL/GenBank/DDBJ databases">
        <title>EvidentialGene: Evidence-directed Construction of Genes on Genomes.</title>
        <authorList>
            <person name="Gilbert D.G."/>
            <person name="Choi J.-H."/>
            <person name="Mockaitis K."/>
            <person name="Colbourne J."/>
            <person name="Pfrender M."/>
        </authorList>
    </citation>
    <scope>NUCLEOTIDE SEQUENCE [LARGE SCALE GENOMIC DNA]</scope>
    <source>
        <strain evidence="2 3">Xinb3</strain>
        <tissue evidence="2">Complete organism</tissue>
    </source>
</reference>
<proteinExistence type="predicted"/>
<name>A0A162RA53_9CRUS</name>
<comment type="caution">
    <text evidence="2">The sequence shown here is derived from an EMBL/GenBank/DDBJ whole genome shotgun (WGS) entry which is preliminary data.</text>
</comment>
<feature type="region of interest" description="Disordered" evidence="1">
    <location>
        <begin position="53"/>
        <end position="201"/>
    </location>
</feature>
<evidence type="ECO:0000313" key="3">
    <source>
        <dbReference type="Proteomes" id="UP000076858"/>
    </source>
</evidence>
<accession>A0A162RA53</accession>
<organism evidence="2 3">
    <name type="scientific">Daphnia magna</name>
    <dbReference type="NCBI Taxonomy" id="35525"/>
    <lineage>
        <taxon>Eukaryota</taxon>
        <taxon>Metazoa</taxon>
        <taxon>Ecdysozoa</taxon>
        <taxon>Arthropoda</taxon>
        <taxon>Crustacea</taxon>
        <taxon>Branchiopoda</taxon>
        <taxon>Diplostraca</taxon>
        <taxon>Cladocera</taxon>
        <taxon>Anomopoda</taxon>
        <taxon>Daphniidae</taxon>
        <taxon>Daphnia</taxon>
    </lineage>
</organism>